<sequence length="248" mass="26834">MITLSARQAACCSLVLPFVVVALLLVTQAQAGSFTVTPTRVALSGQHEVVALRVRNTGPEETAVQVELMVWRQENGEAHHTPSREVLATPPIFTLAPGQTQVLRVGLRRPPDRTNELSYRLFLQELPPPAPDDFQGLRMALRTSLPVFVAPASGDATPELAWRATRGGRGELRLRARNSGHGHGQVSGLRVRLPDGRTLQSPDHSYVLPGAEQTWALSPGRPLLAAGTELVITTSVNGQETTSRLQVE</sequence>
<dbReference type="PANTHER" id="PTHR30251">
    <property type="entry name" value="PILUS ASSEMBLY CHAPERONE"/>
    <property type="match status" value="1"/>
</dbReference>
<comment type="caution">
    <text evidence="3">The sequence shown here is derived from an EMBL/GenBank/DDBJ whole genome shotgun (WGS) entry which is preliminary data.</text>
</comment>
<evidence type="ECO:0000313" key="4">
    <source>
        <dbReference type="Proteomes" id="UP001244242"/>
    </source>
</evidence>
<dbReference type="RefSeq" id="WP_282723730.1">
    <property type="nucleotide sequence ID" value="NZ_JASCQO010000055.1"/>
</dbReference>
<dbReference type="Proteomes" id="UP001244242">
    <property type="component" value="Unassembled WGS sequence"/>
</dbReference>
<evidence type="ECO:0000256" key="1">
    <source>
        <dbReference type="SAM" id="SignalP"/>
    </source>
</evidence>
<dbReference type="InterPro" id="IPR013783">
    <property type="entry name" value="Ig-like_fold"/>
</dbReference>
<keyword evidence="1" id="KW-0732">Signal</keyword>
<evidence type="ECO:0000313" key="3">
    <source>
        <dbReference type="EMBL" id="MDI5936320.1"/>
    </source>
</evidence>
<reference evidence="3 4" key="1">
    <citation type="submission" date="2023-04" db="EMBL/GenBank/DDBJ databases">
        <title>Halomonas strains isolated from rhizosphere soil.</title>
        <authorList>
            <person name="Xu L."/>
            <person name="Sun J.-Q."/>
        </authorList>
    </citation>
    <scope>NUCLEOTIDE SEQUENCE [LARGE SCALE GENOMIC DNA]</scope>
    <source>
        <strain evidence="3 4">LN1S58</strain>
    </source>
</reference>
<keyword evidence="4" id="KW-1185">Reference proteome</keyword>
<dbReference type="InterPro" id="IPR050643">
    <property type="entry name" value="Periplasmic_pilus_chap"/>
</dbReference>
<proteinExistence type="predicted"/>
<feature type="domain" description="Pili assembly chaperone N-terminal" evidence="2">
    <location>
        <begin position="34"/>
        <end position="153"/>
    </location>
</feature>
<accession>A0ABT6VQT0</accession>
<feature type="chain" id="PRO_5046199304" evidence="1">
    <location>
        <begin position="32"/>
        <end position="248"/>
    </location>
</feature>
<evidence type="ECO:0000259" key="2">
    <source>
        <dbReference type="Pfam" id="PF00345"/>
    </source>
</evidence>
<protein>
    <submittedName>
        <fullName evidence="3">Molecular chaperone</fullName>
    </submittedName>
</protein>
<dbReference type="SUPFAM" id="SSF49354">
    <property type="entry name" value="PapD-like"/>
    <property type="match status" value="1"/>
</dbReference>
<gene>
    <name evidence="3" type="ORF">QLQ84_21225</name>
</gene>
<dbReference type="PANTHER" id="PTHR30251:SF4">
    <property type="entry name" value="SLR1668 PROTEIN"/>
    <property type="match status" value="1"/>
</dbReference>
<name>A0ABT6VQT0_9GAMM</name>
<dbReference type="EMBL" id="JASCQO010000055">
    <property type="protein sequence ID" value="MDI5936320.1"/>
    <property type="molecule type" value="Genomic_DNA"/>
</dbReference>
<organism evidence="3 4">
    <name type="scientific">Halomonas kalidii</name>
    <dbReference type="NCBI Taxonomy" id="3043293"/>
    <lineage>
        <taxon>Bacteria</taxon>
        <taxon>Pseudomonadati</taxon>
        <taxon>Pseudomonadota</taxon>
        <taxon>Gammaproteobacteria</taxon>
        <taxon>Oceanospirillales</taxon>
        <taxon>Halomonadaceae</taxon>
        <taxon>Halomonas</taxon>
    </lineage>
</organism>
<dbReference type="InterPro" id="IPR008962">
    <property type="entry name" value="PapD-like_sf"/>
</dbReference>
<dbReference type="InterPro" id="IPR016147">
    <property type="entry name" value="Pili_assmbl_chaperone_N"/>
</dbReference>
<dbReference type="Gene3D" id="2.60.40.10">
    <property type="entry name" value="Immunoglobulins"/>
    <property type="match status" value="1"/>
</dbReference>
<feature type="signal peptide" evidence="1">
    <location>
        <begin position="1"/>
        <end position="31"/>
    </location>
</feature>
<dbReference type="Pfam" id="PF00345">
    <property type="entry name" value="PapD_N"/>
    <property type="match status" value="1"/>
</dbReference>